<dbReference type="Pfam" id="PF08555">
    <property type="entry name" value="FAM32A"/>
    <property type="match status" value="1"/>
</dbReference>
<dbReference type="AlphaFoldDB" id="A0A317XTH8"/>
<dbReference type="PANTHER" id="PTHR13282">
    <property type="entry name" value="PROTEIN FAM32A"/>
    <property type="match status" value="1"/>
</dbReference>
<keyword evidence="3" id="KW-1185">Reference proteome</keyword>
<dbReference type="Proteomes" id="UP000246740">
    <property type="component" value="Unassembled WGS sequence"/>
</dbReference>
<dbReference type="InterPro" id="IPR013865">
    <property type="entry name" value="FAM32A"/>
</dbReference>
<organism evidence="2 3">
    <name type="scientific">Testicularia cyperi</name>
    <dbReference type="NCBI Taxonomy" id="1882483"/>
    <lineage>
        <taxon>Eukaryota</taxon>
        <taxon>Fungi</taxon>
        <taxon>Dikarya</taxon>
        <taxon>Basidiomycota</taxon>
        <taxon>Ustilaginomycotina</taxon>
        <taxon>Ustilaginomycetes</taxon>
        <taxon>Ustilaginales</taxon>
        <taxon>Anthracoideaceae</taxon>
        <taxon>Testicularia</taxon>
    </lineage>
</organism>
<dbReference type="InParanoid" id="A0A317XTH8"/>
<reference evidence="2 3" key="1">
    <citation type="journal article" date="2018" name="Mol. Biol. Evol.">
        <title>Broad Genomic Sampling Reveals a Smut Pathogenic Ancestry of the Fungal Clade Ustilaginomycotina.</title>
        <authorList>
            <person name="Kijpornyongpan T."/>
            <person name="Mondo S.J."/>
            <person name="Barry K."/>
            <person name="Sandor L."/>
            <person name="Lee J."/>
            <person name="Lipzen A."/>
            <person name="Pangilinan J."/>
            <person name="LaButti K."/>
            <person name="Hainaut M."/>
            <person name="Henrissat B."/>
            <person name="Grigoriev I.V."/>
            <person name="Spatafora J.W."/>
            <person name="Aime M.C."/>
        </authorList>
    </citation>
    <scope>NUCLEOTIDE SEQUENCE [LARGE SCALE GENOMIC DNA]</scope>
    <source>
        <strain evidence="2 3">MCA 3645</strain>
    </source>
</reference>
<feature type="compositionally biased region" description="Basic and acidic residues" evidence="1">
    <location>
        <begin position="105"/>
        <end position="115"/>
    </location>
</feature>
<evidence type="ECO:0000313" key="2">
    <source>
        <dbReference type="EMBL" id="PWZ01200.1"/>
    </source>
</evidence>
<gene>
    <name evidence="2" type="ORF">BCV70DRAFT_199560</name>
</gene>
<evidence type="ECO:0000256" key="1">
    <source>
        <dbReference type="SAM" id="MobiDB-lite"/>
    </source>
</evidence>
<dbReference type="EMBL" id="KZ819191">
    <property type="protein sequence ID" value="PWZ01200.1"/>
    <property type="molecule type" value="Genomic_DNA"/>
</dbReference>
<proteinExistence type="predicted"/>
<sequence length="157" mass="17417">MAPPTTPSSSTSSAYAYRPGGSLKFKGGEDIKHKKKKKKSKSSLPSDLKHAGPSSSSSSSFSKHKDTSDSIDDVNTDKINEAELDALERQVESKIASASSTRNMTDAERKFDEVRRKRMHEKIRKEAKTTHKDKVDAFNRYLESLTEHHDIPKVGPG</sequence>
<accession>A0A317XTH8</accession>
<protein>
    <submittedName>
        <fullName evidence="2">DUF1754-domain-containing protein</fullName>
    </submittedName>
</protein>
<feature type="region of interest" description="Disordered" evidence="1">
    <location>
        <begin position="90"/>
        <end position="131"/>
    </location>
</feature>
<dbReference type="GO" id="GO:0005730">
    <property type="term" value="C:nucleolus"/>
    <property type="evidence" value="ECO:0007669"/>
    <property type="project" value="TreeGrafter"/>
</dbReference>
<evidence type="ECO:0000313" key="3">
    <source>
        <dbReference type="Proteomes" id="UP000246740"/>
    </source>
</evidence>
<dbReference type="OrthoDB" id="205403at2759"/>
<dbReference type="PANTHER" id="PTHR13282:SF6">
    <property type="entry name" value="PROTEIN FAM32A"/>
    <property type="match status" value="1"/>
</dbReference>
<name>A0A317XTH8_9BASI</name>
<dbReference type="STRING" id="1882483.A0A317XTH8"/>
<feature type="region of interest" description="Disordered" evidence="1">
    <location>
        <begin position="1"/>
        <end position="77"/>
    </location>
</feature>